<protein>
    <submittedName>
        <fullName evidence="1">Uncharacterized protein</fullName>
    </submittedName>
</protein>
<dbReference type="InParanoid" id="A0A194YIE6"/>
<evidence type="ECO:0000313" key="1">
    <source>
        <dbReference type="EMBL" id="KXG19723.1"/>
    </source>
</evidence>
<evidence type="ECO:0000313" key="2">
    <source>
        <dbReference type="Proteomes" id="UP000000768"/>
    </source>
</evidence>
<dbReference type="EMBL" id="CM000769">
    <property type="protein sequence ID" value="KXG19723.1"/>
    <property type="molecule type" value="Genomic_DNA"/>
</dbReference>
<keyword evidence="2" id="KW-1185">Reference proteome</keyword>
<reference evidence="2" key="2">
    <citation type="journal article" date="2018" name="Plant J.">
        <title>The Sorghum bicolor reference genome: improved assembly, gene annotations, a transcriptome atlas, and signatures of genome organization.</title>
        <authorList>
            <person name="McCormick R.F."/>
            <person name="Truong S.K."/>
            <person name="Sreedasyam A."/>
            <person name="Jenkins J."/>
            <person name="Shu S."/>
            <person name="Sims D."/>
            <person name="Kennedy M."/>
            <person name="Amirebrahimi M."/>
            <person name="Weers B.D."/>
            <person name="McKinley B."/>
            <person name="Mattison A."/>
            <person name="Morishige D.T."/>
            <person name="Grimwood J."/>
            <person name="Schmutz J."/>
            <person name="Mullet J.E."/>
        </authorList>
    </citation>
    <scope>NUCLEOTIDE SEQUENCE [LARGE SCALE GENOMIC DNA]</scope>
    <source>
        <strain evidence="2">cv. BTx623</strain>
    </source>
</reference>
<dbReference type="Gramene" id="KXG19723">
    <property type="protein sequence ID" value="KXG19723"/>
    <property type="gene ID" value="SORBI_3010G106400"/>
</dbReference>
<gene>
    <name evidence="1" type="ORF">SORBI_3010G106400</name>
</gene>
<accession>A0A194YIE6</accession>
<organism evidence="1 2">
    <name type="scientific">Sorghum bicolor</name>
    <name type="common">Sorghum</name>
    <name type="synonym">Sorghum vulgare</name>
    <dbReference type="NCBI Taxonomy" id="4558"/>
    <lineage>
        <taxon>Eukaryota</taxon>
        <taxon>Viridiplantae</taxon>
        <taxon>Streptophyta</taxon>
        <taxon>Embryophyta</taxon>
        <taxon>Tracheophyta</taxon>
        <taxon>Spermatophyta</taxon>
        <taxon>Magnoliopsida</taxon>
        <taxon>Liliopsida</taxon>
        <taxon>Poales</taxon>
        <taxon>Poaceae</taxon>
        <taxon>PACMAD clade</taxon>
        <taxon>Panicoideae</taxon>
        <taxon>Andropogonodae</taxon>
        <taxon>Andropogoneae</taxon>
        <taxon>Sorghinae</taxon>
        <taxon>Sorghum</taxon>
    </lineage>
</organism>
<dbReference type="Proteomes" id="UP000000768">
    <property type="component" value="Chromosome 10"/>
</dbReference>
<dbReference type="AlphaFoldDB" id="A0A194YIE6"/>
<name>A0A194YIE6_SORBI</name>
<proteinExistence type="predicted"/>
<reference evidence="1 2" key="1">
    <citation type="journal article" date="2009" name="Nature">
        <title>The Sorghum bicolor genome and the diversification of grasses.</title>
        <authorList>
            <person name="Paterson A.H."/>
            <person name="Bowers J.E."/>
            <person name="Bruggmann R."/>
            <person name="Dubchak I."/>
            <person name="Grimwood J."/>
            <person name="Gundlach H."/>
            <person name="Haberer G."/>
            <person name="Hellsten U."/>
            <person name="Mitros T."/>
            <person name="Poliakov A."/>
            <person name="Schmutz J."/>
            <person name="Spannagl M."/>
            <person name="Tang H."/>
            <person name="Wang X."/>
            <person name="Wicker T."/>
            <person name="Bharti A.K."/>
            <person name="Chapman J."/>
            <person name="Feltus F.A."/>
            <person name="Gowik U."/>
            <person name="Grigoriev I.V."/>
            <person name="Lyons E."/>
            <person name="Maher C.A."/>
            <person name="Martis M."/>
            <person name="Narechania A."/>
            <person name="Otillar R.P."/>
            <person name="Penning B.W."/>
            <person name="Salamov A.A."/>
            <person name="Wang Y."/>
            <person name="Zhang L."/>
            <person name="Carpita N.C."/>
            <person name="Freeling M."/>
            <person name="Gingle A.R."/>
            <person name="Hash C.T."/>
            <person name="Keller B."/>
            <person name="Klein P."/>
            <person name="Kresovich S."/>
            <person name="McCann M.C."/>
            <person name="Ming R."/>
            <person name="Peterson D.G."/>
            <person name="Mehboob-ur-Rahman"/>
            <person name="Ware D."/>
            <person name="Westhoff P."/>
            <person name="Mayer K.F."/>
            <person name="Messing J."/>
            <person name="Rokhsar D.S."/>
        </authorList>
    </citation>
    <scope>NUCLEOTIDE SEQUENCE [LARGE SCALE GENOMIC DNA]</scope>
    <source>
        <strain evidence="2">cv. BTx623</strain>
    </source>
</reference>
<sequence>MTSKTNCTDPPRVHSFLIIGFTRTDCKGINVCGGCRCSFRYLMHSFHVFSSSTTTASMNFPMATVTARLYFFCEGLQSSSMRP</sequence>